<proteinExistence type="predicted"/>
<comment type="caution">
    <text evidence="1">The sequence shown here is derived from an EMBL/GenBank/DDBJ whole genome shotgun (WGS) entry which is preliminary data.</text>
</comment>
<dbReference type="InterPro" id="IPR006756">
    <property type="entry name" value="Phenol_hydroxylase"/>
</dbReference>
<evidence type="ECO:0000313" key="2">
    <source>
        <dbReference type="Proteomes" id="UP000245461"/>
    </source>
</evidence>
<dbReference type="Proteomes" id="UP000245461">
    <property type="component" value="Unassembled WGS sequence"/>
</dbReference>
<dbReference type="Pfam" id="PF04663">
    <property type="entry name" value="Phenol_monoox"/>
    <property type="match status" value="1"/>
</dbReference>
<dbReference type="OrthoDB" id="5343663at2"/>
<protein>
    <submittedName>
        <fullName evidence="1">Phenol hydroxylase</fullName>
    </submittedName>
</protein>
<dbReference type="InterPro" id="IPR043010">
    <property type="entry name" value="Phenol_hydroxylase_sf"/>
</dbReference>
<dbReference type="RefSeq" id="WP_109908170.1">
    <property type="nucleotide sequence ID" value="NZ_QGLE01000025.1"/>
</dbReference>
<dbReference type="Gene3D" id="3.10.20.560">
    <property type="entry name" value="Phenol hydroxylase"/>
    <property type="match status" value="1"/>
</dbReference>
<organism evidence="1 2">
    <name type="scientific">Zavarzinia aquatilis</name>
    <dbReference type="NCBI Taxonomy" id="2211142"/>
    <lineage>
        <taxon>Bacteria</taxon>
        <taxon>Pseudomonadati</taxon>
        <taxon>Pseudomonadota</taxon>
        <taxon>Alphaproteobacteria</taxon>
        <taxon>Rhodospirillales</taxon>
        <taxon>Zavarziniaceae</taxon>
        <taxon>Zavarzinia</taxon>
    </lineage>
</organism>
<dbReference type="GO" id="GO:0018662">
    <property type="term" value="F:phenol 2-monooxygenase activity"/>
    <property type="evidence" value="ECO:0007669"/>
    <property type="project" value="InterPro"/>
</dbReference>
<keyword evidence="2" id="KW-1185">Reference proteome</keyword>
<dbReference type="EMBL" id="QGLE01000025">
    <property type="protein sequence ID" value="PWR17512.1"/>
    <property type="molecule type" value="Genomic_DNA"/>
</dbReference>
<evidence type="ECO:0000313" key="1">
    <source>
        <dbReference type="EMBL" id="PWR17512.1"/>
    </source>
</evidence>
<accession>A0A317DT30</accession>
<sequence>MTVTAIGPYEFKSRDHIDNFHGNQVVYWHWEEHLMFCAALALMLPRDMPFGDVLNNILPGCYGMHPQFEQIEWSKVVWMLDGRPFKPDLSASLVANGVGHKSLLRFWTPGLHGLSGAVI</sequence>
<dbReference type="AlphaFoldDB" id="A0A317DT30"/>
<reference evidence="1 2" key="1">
    <citation type="submission" date="2018-05" db="EMBL/GenBank/DDBJ databases">
        <title>Zavarzinia sp. HR-AS.</title>
        <authorList>
            <person name="Lee Y."/>
            <person name="Jeon C.O."/>
        </authorList>
    </citation>
    <scope>NUCLEOTIDE SEQUENCE [LARGE SCALE GENOMIC DNA]</scope>
    <source>
        <strain evidence="1 2">HR-AS</strain>
    </source>
</reference>
<name>A0A317DT30_9PROT</name>
<gene>
    <name evidence="1" type="ORF">DKG74_21145</name>
</gene>